<dbReference type="GO" id="GO:0016020">
    <property type="term" value="C:membrane"/>
    <property type="evidence" value="ECO:0007669"/>
    <property type="project" value="UniProtKB-SubCell"/>
</dbReference>
<dbReference type="MEROPS" id="S26.025"/>
<dbReference type="PANTHER" id="PTHR43390:SF1">
    <property type="entry name" value="CHLOROPLAST PROCESSING PEPTIDASE"/>
    <property type="match status" value="1"/>
</dbReference>
<dbReference type="SUPFAM" id="SSF51306">
    <property type="entry name" value="LexA/Signal peptidase"/>
    <property type="match status" value="1"/>
</dbReference>
<dbReference type="EC" id="3.4.21.89" evidence="3 7"/>
<dbReference type="HOGENOM" id="CLU_028723_1_3_7"/>
<name>Q1MPV0_LAWIP</name>
<evidence type="ECO:0000259" key="8">
    <source>
        <dbReference type="Pfam" id="PF10502"/>
    </source>
</evidence>
<dbReference type="STRING" id="363253.LI0923"/>
<dbReference type="OrthoDB" id="9815782at2"/>
<dbReference type="Pfam" id="PF10502">
    <property type="entry name" value="Peptidase_S26"/>
    <property type="match status" value="1"/>
</dbReference>
<feature type="active site" evidence="6">
    <location>
        <position position="47"/>
    </location>
</feature>
<evidence type="ECO:0000256" key="4">
    <source>
        <dbReference type="ARBA" id="ARBA00019232"/>
    </source>
</evidence>
<sequence>MGSIVKMFQWLRKTVFWEYLEAIFWAGCMAIILTTFVIQAFKIPSGSMLETLQIGDHLLVNKFLYGLKNPFSDSYLIKGIDPKVGDVIVFRYPKDTSVDYIKRIVGVPGDILEMKDKILYRNGEKVVEPYVQHSQEDIIVPVRDNWGPIVVPSESYFVLGDNRDDSLDSRFWGFVNQKNICGKAWIIYWSSQGLHNIRFDRIGKFIHEDN</sequence>
<dbReference type="Gene3D" id="2.10.109.10">
    <property type="entry name" value="Umud Fragment, subunit A"/>
    <property type="match status" value="1"/>
</dbReference>
<dbReference type="CDD" id="cd06530">
    <property type="entry name" value="S26_SPase_I"/>
    <property type="match status" value="1"/>
</dbReference>
<dbReference type="NCBIfam" id="TIGR02227">
    <property type="entry name" value="sigpep_I_bact"/>
    <property type="match status" value="1"/>
</dbReference>
<dbReference type="eggNOG" id="COG0681">
    <property type="taxonomic scope" value="Bacteria"/>
</dbReference>
<dbReference type="InterPro" id="IPR019757">
    <property type="entry name" value="Pept_S26A_signal_pept_1_Lys-AS"/>
</dbReference>
<keyword evidence="5 7" id="KW-0378">Hydrolase</keyword>
<comment type="catalytic activity">
    <reaction evidence="1 7">
        <text>Cleavage of hydrophobic, N-terminal signal or leader sequences from secreted and periplasmic proteins.</text>
        <dbReference type="EC" id="3.4.21.89"/>
    </reaction>
</comment>
<evidence type="ECO:0000256" key="7">
    <source>
        <dbReference type="RuleBase" id="RU362042"/>
    </source>
</evidence>
<reference evidence="9 10" key="1">
    <citation type="submission" date="2005-11" db="EMBL/GenBank/DDBJ databases">
        <title>The complete genome sequence of Lawsonia intracellularis: the causative agent of proliferative enteropathy.</title>
        <authorList>
            <person name="Kaur K."/>
            <person name="Zhang Q."/>
            <person name="Beckler D."/>
            <person name="Munir S."/>
            <person name="Li L."/>
            <person name="Kinsley K."/>
            <person name="Herron L."/>
            <person name="Peterson A."/>
            <person name="May B."/>
            <person name="Singh S."/>
            <person name="Gebhart C."/>
            <person name="Kapur V."/>
        </authorList>
    </citation>
    <scope>NUCLEOTIDE SEQUENCE [LARGE SCALE GENOMIC DNA]</scope>
    <source>
        <strain evidence="9 10">PHE/MN1-00</strain>
    </source>
</reference>
<evidence type="ECO:0000313" key="10">
    <source>
        <dbReference type="Proteomes" id="UP000002430"/>
    </source>
</evidence>
<dbReference type="PROSITE" id="PS00760">
    <property type="entry name" value="SPASE_I_2"/>
    <property type="match status" value="1"/>
</dbReference>
<keyword evidence="7" id="KW-1133">Transmembrane helix</keyword>
<dbReference type="Proteomes" id="UP000002430">
    <property type="component" value="Chromosome"/>
</dbReference>
<dbReference type="PANTHER" id="PTHR43390">
    <property type="entry name" value="SIGNAL PEPTIDASE I"/>
    <property type="match status" value="1"/>
</dbReference>
<comment type="subcellular location">
    <subcellularLocation>
        <location evidence="7">Membrane</location>
        <topology evidence="7">Single-pass type II membrane protein</topology>
    </subcellularLocation>
</comment>
<dbReference type="GO" id="GO:0009003">
    <property type="term" value="F:signal peptidase activity"/>
    <property type="evidence" value="ECO:0007669"/>
    <property type="project" value="UniProtKB-EC"/>
</dbReference>
<proteinExistence type="inferred from homology"/>
<dbReference type="KEGG" id="lip:LI0923"/>
<dbReference type="InterPro" id="IPR036286">
    <property type="entry name" value="LexA/Signal_pep-like_sf"/>
</dbReference>
<evidence type="ECO:0000256" key="5">
    <source>
        <dbReference type="ARBA" id="ARBA00022801"/>
    </source>
</evidence>
<evidence type="ECO:0000256" key="3">
    <source>
        <dbReference type="ARBA" id="ARBA00013208"/>
    </source>
</evidence>
<dbReference type="RefSeq" id="WP_011527006.1">
    <property type="nucleotide sequence ID" value="NC_008011.1"/>
</dbReference>
<evidence type="ECO:0000256" key="6">
    <source>
        <dbReference type="PIRSR" id="PIRSR600223-1"/>
    </source>
</evidence>
<keyword evidence="7" id="KW-0472">Membrane</keyword>
<dbReference type="InterPro" id="IPR000223">
    <property type="entry name" value="Pept_S26A_signal_pept_1"/>
</dbReference>
<dbReference type="InterPro" id="IPR019533">
    <property type="entry name" value="Peptidase_S26"/>
</dbReference>
<dbReference type="GO" id="GO:0004252">
    <property type="term" value="F:serine-type endopeptidase activity"/>
    <property type="evidence" value="ECO:0007669"/>
    <property type="project" value="InterPro"/>
</dbReference>
<evidence type="ECO:0000256" key="2">
    <source>
        <dbReference type="ARBA" id="ARBA00009370"/>
    </source>
</evidence>
<dbReference type="PROSITE" id="PS00761">
    <property type="entry name" value="SPASE_I_3"/>
    <property type="match status" value="1"/>
</dbReference>
<feature type="transmembrane region" description="Helical" evidence="7">
    <location>
        <begin position="22"/>
        <end position="41"/>
    </location>
</feature>
<organism evidence="9 10">
    <name type="scientific">Lawsonia intracellularis (strain PHE/MN1-00)</name>
    <dbReference type="NCBI Taxonomy" id="363253"/>
    <lineage>
        <taxon>Bacteria</taxon>
        <taxon>Pseudomonadati</taxon>
        <taxon>Thermodesulfobacteriota</taxon>
        <taxon>Desulfovibrionia</taxon>
        <taxon>Desulfovibrionales</taxon>
        <taxon>Desulfovibrionaceae</taxon>
        <taxon>Lawsonia</taxon>
    </lineage>
</organism>
<accession>Q1MPV0</accession>
<keyword evidence="7" id="KW-0645">Protease</keyword>
<gene>
    <name evidence="9" type="primary">lepB</name>
    <name evidence="9" type="ordered locus">LI0923</name>
</gene>
<dbReference type="GO" id="GO:0006465">
    <property type="term" value="P:signal peptide processing"/>
    <property type="evidence" value="ECO:0007669"/>
    <property type="project" value="InterPro"/>
</dbReference>
<feature type="domain" description="Peptidase S26" evidence="8">
    <location>
        <begin position="17"/>
        <end position="189"/>
    </location>
</feature>
<keyword evidence="10" id="KW-1185">Reference proteome</keyword>
<dbReference type="InterPro" id="IPR019758">
    <property type="entry name" value="Pept_S26A_signal_pept_1_CS"/>
</dbReference>
<evidence type="ECO:0000256" key="1">
    <source>
        <dbReference type="ARBA" id="ARBA00000677"/>
    </source>
</evidence>
<feature type="active site" evidence="6">
    <location>
        <position position="102"/>
    </location>
</feature>
<keyword evidence="7" id="KW-0812">Transmembrane</keyword>
<evidence type="ECO:0000313" key="9">
    <source>
        <dbReference type="EMBL" id="CAJ54977.1"/>
    </source>
</evidence>
<dbReference type="PRINTS" id="PR00727">
    <property type="entry name" value="LEADERPTASE"/>
</dbReference>
<dbReference type="EMBL" id="AM180252">
    <property type="protein sequence ID" value="CAJ54977.1"/>
    <property type="molecule type" value="Genomic_DNA"/>
</dbReference>
<comment type="similarity">
    <text evidence="2 7">Belongs to the peptidase S26 family.</text>
</comment>
<protein>
    <recommendedName>
        <fullName evidence="4 7">Signal peptidase I</fullName>
        <ecNumber evidence="3 7">3.4.21.89</ecNumber>
    </recommendedName>
</protein>
<dbReference type="AlphaFoldDB" id="Q1MPV0"/>